<reference evidence="1 3" key="1">
    <citation type="submission" date="2015-09" db="EMBL/GenBank/DDBJ databases">
        <authorList>
            <consortium name="Pathogen Informatics"/>
        </authorList>
    </citation>
    <scope>NUCLEOTIDE SEQUENCE [LARGE SCALE GENOMIC DNA]</scope>
    <source>
        <strain evidence="1 3">2789STDY5834959</strain>
    </source>
</reference>
<protein>
    <submittedName>
        <fullName evidence="1">Uncharacterized protein</fullName>
    </submittedName>
</protein>
<proteinExistence type="predicted"/>
<sequence>MDNKKSDIINKRKYHQPKAVVKGKDGKVINILENNHTKEKNSEKEI</sequence>
<dbReference type="AlphaFoldDB" id="A0A173SQ43"/>
<dbReference type="RefSeq" id="WP_153811605.1">
    <property type="nucleotide sequence ID" value="NZ_BAABYN010000001.1"/>
</dbReference>
<evidence type="ECO:0000313" key="2">
    <source>
        <dbReference type="EMBL" id="NSJ80291.1"/>
    </source>
</evidence>
<dbReference type="EMBL" id="CYXY01000007">
    <property type="protein sequence ID" value="CUM92592.1"/>
    <property type="molecule type" value="Genomic_DNA"/>
</dbReference>
<name>A0A173SQ43_ANAHA</name>
<accession>A0A173SQ43</accession>
<organism evidence="1 3">
    <name type="scientific">Anaerostipes hadrus</name>
    <dbReference type="NCBI Taxonomy" id="649756"/>
    <lineage>
        <taxon>Bacteria</taxon>
        <taxon>Bacillati</taxon>
        <taxon>Bacillota</taxon>
        <taxon>Clostridia</taxon>
        <taxon>Lachnospirales</taxon>
        <taxon>Lachnospiraceae</taxon>
        <taxon>Anaerostipes</taxon>
    </lineage>
</organism>
<evidence type="ECO:0000313" key="1">
    <source>
        <dbReference type="EMBL" id="CUM92592.1"/>
    </source>
</evidence>
<keyword evidence="4" id="KW-1185">Reference proteome</keyword>
<evidence type="ECO:0000313" key="3">
    <source>
        <dbReference type="Proteomes" id="UP000095553"/>
    </source>
</evidence>
<gene>
    <name evidence="1" type="ORF">ERS852571_01423</name>
    <name evidence="2" type="ORF">G5A72_12010</name>
</gene>
<evidence type="ECO:0000313" key="4">
    <source>
        <dbReference type="Proteomes" id="UP001644750"/>
    </source>
</evidence>
<reference evidence="2 4" key="2">
    <citation type="journal article" date="2020" name="Cell Host Microbe">
        <title>Functional and Genomic Variation between Human-Derived Isolates of Lachnospiraceae Reveals Inter- and Intra-Species Diversity.</title>
        <authorList>
            <person name="Sorbara M.T."/>
            <person name="Littmann E.R."/>
            <person name="Fontana E."/>
            <person name="Moody T.U."/>
            <person name="Kohout C.E."/>
            <person name="Gjonbalaj M."/>
            <person name="Eaton V."/>
            <person name="Seok R."/>
            <person name="Leiner I.M."/>
            <person name="Pamer E.G."/>
        </authorList>
    </citation>
    <scope>NUCLEOTIDE SEQUENCE [LARGE SCALE GENOMIC DNA]</scope>
    <source>
        <strain evidence="2 4">MSK.14.57</strain>
    </source>
</reference>
<reference evidence="2" key="3">
    <citation type="submission" date="2020-02" db="EMBL/GenBank/DDBJ databases">
        <authorList>
            <person name="Littmann E."/>
            <person name="Sorbara M."/>
        </authorList>
    </citation>
    <scope>NUCLEOTIDE SEQUENCE</scope>
    <source>
        <strain evidence="2">MSK.14.57</strain>
    </source>
</reference>
<dbReference type="Proteomes" id="UP001644750">
    <property type="component" value="Unassembled WGS sequence"/>
</dbReference>
<dbReference type="Proteomes" id="UP000095553">
    <property type="component" value="Unassembled WGS sequence"/>
</dbReference>
<dbReference type="EMBL" id="JAAITB010000028">
    <property type="protein sequence ID" value="NSJ80291.1"/>
    <property type="molecule type" value="Genomic_DNA"/>
</dbReference>